<feature type="transmembrane region" description="Helical" evidence="5">
    <location>
        <begin position="88"/>
        <end position="112"/>
    </location>
</feature>
<keyword evidence="8" id="KW-1185">Reference proteome</keyword>
<dbReference type="InterPro" id="IPR010920">
    <property type="entry name" value="LSM_dom_sf"/>
</dbReference>
<dbReference type="Gene3D" id="2.30.30.60">
    <property type="match status" value="1"/>
</dbReference>
<dbReference type="Gene3D" id="1.10.287.1260">
    <property type="match status" value="1"/>
</dbReference>
<reference evidence="7 8" key="1">
    <citation type="journal article" date="2021" name="Nat. Commun.">
        <title>Isolation of a member of the candidate phylum Atribacteria reveals a unique cell membrane structure.</title>
        <authorList>
            <person name="Taiki K."/>
            <person name="Nobu M.K."/>
            <person name="Kusada H."/>
            <person name="Meng X.-Y."/>
            <person name="Hosoki N."/>
            <person name="Uematsu K."/>
            <person name="Yoshioka H."/>
            <person name="Kamagata Y."/>
            <person name="Tamaki H."/>
        </authorList>
    </citation>
    <scope>NUCLEOTIDE SEQUENCE [LARGE SCALE GENOMIC DNA]</scope>
    <source>
        <strain evidence="7 8">RT761</strain>
    </source>
</reference>
<feature type="transmembrane region" description="Helical" evidence="5">
    <location>
        <begin position="12"/>
        <end position="33"/>
    </location>
</feature>
<dbReference type="GO" id="GO:0008381">
    <property type="term" value="F:mechanosensitive monoatomic ion channel activity"/>
    <property type="evidence" value="ECO:0007669"/>
    <property type="project" value="UniProtKB-ARBA"/>
</dbReference>
<evidence type="ECO:0000256" key="3">
    <source>
        <dbReference type="ARBA" id="ARBA00022989"/>
    </source>
</evidence>
<dbReference type="PANTHER" id="PTHR30566:SF25">
    <property type="entry name" value="INNER MEMBRANE PROTEIN"/>
    <property type="match status" value="1"/>
</dbReference>
<feature type="transmembrane region" description="Helical" evidence="5">
    <location>
        <begin position="56"/>
        <end position="76"/>
    </location>
</feature>
<evidence type="ECO:0000256" key="1">
    <source>
        <dbReference type="ARBA" id="ARBA00004370"/>
    </source>
</evidence>
<feature type="transmembrane region" description="Helical" evidence="5">
    <location>
        <begin position="161"/>
        <end position="180"/>
    </location>
</feature>
<dbReference type="Pfam" id="PF00924">
    <property type="entry name" value="MS_channel_2nd"/>
    <property type="match status" value="1"/>
</dbReference>
<accession>A0A7T1F3Y6</accession>
<proteinExistence type="predicted"/>
<evidence type="ECO:0000313" key="7">
    <source>
        <dbReference type="EMBL" id="QPM68875.1"/>
    </source>
</evidence>
<keyword evidence="4 5" id="KW-0472">Membrane</keyword>
<evidence type="ECO:0000256" key="2">
    <source>
        <dbReference type="ARBA" id="ARBA00022692"/>
    </source>
</evidence>
<feature type="domain" description="Mechanosensitive ion channel MscS" evidence="6">
    <location>
        <begin position="187"/>
        <end position="249"/>
    </location>
</feature>
<evidence type="ECO:0000259" key="6">
    <source>
        <dbReference type="Pfam" id="PF00924"/>
    </source>
</evidence>
<keyword evidence="3 5" id="KW-1133">Transmembrane helix</keyword>
<organism evidence="7 8">
    <name type="scientific">Atribacter laminatus</name>
    <dbReference type="NCBI Taxonomy" id="2847778"/>
    <lineage>
        <taxon>Bacteria</taxon>
        <taxon>Pseudomonadati</taxon>
        <taxon>Atribacterota</taxon>
        <taxon>Atribacteria</taxon>
        <taxon>Atribacterales</taxon>
        <taxon>Atribacteraceae</taxon>
        <taxon>Atribacter</taxon>
    </lineage>
</organism>
<dbReference type="EMBL" id="CP065383">
    <property type="protein sequence ID" value="QPM68875.1"/>
    <property type="molecule type" value="Genomic_DNA"/>
</dbReference>
<evidence type="ECO:0000256" key="5">
    <source>
        <dbReference type="SAM" id="Phobius"/>
    </source>
</evidence>
<evidence type="ECO:0000256" key="4">
    <source>
        <dbReference type="ARBA" id="ARBA00023136"/>
    </source>
</evidence>
<dbReference type="InterPro" id="IPR006685">
    <property type="entry name" value="MscS_channel_2nd"/>
</dbReference>
<gene>
    <name evidence="7" type="primary">mscM_2</name>
    <name evidence="7" type="ORF">RT761_02102</name>
</gene>
<protein>
    <submittedName>
        <fullName evidence="7">Miniconductance mechanosensitive channel MscM</fullName>
    </submittedName>
</protein>
<feature type="transmembrane region" description="Helical" evidence="5">
    <location>
        <begin position="133"/>
        <end position="155"/>
    </location>
</feature>
<dbReference type="InterPro" id="IPR023408">
    <property type="entry name" value="MscS_beta-dom_sf"/>
</dbReference>
<dbReference type="PANTHER" id="PTHR30566">
    <property type="entry name" value="YNAI-RELATED MECHANOSENSITIVE ION CHANNEL"/>
    <property type="match status" value="1"/>
</dbReference>
<dbReference type="AlphaFoldDB" id="A0A7T1F3Y6"/>
<dbReference type="RefSeq" id="WP_218111366.1">
    <property type="nucleotide sequence ID" value="NZ_CP065383.1"/>
</dbReference>
<keyword evidence="2 5" id="KW-0812">Transmembrane</keyword>
<evidence type="ECO:0000313" key="8">
    <source>
        <dbReference type="Proteomes" id="UP000594463"/>
    </source>
</evidence>
<dbReference type="Proteomes" id="UP000594463">
    <property type="component" value="Chromosome"/>
</dbReference>
<dbReference type="GO" id="GO:0016020">
    <property type="term" value="C:membrane"/>
    <property type="evidence" value="ECO:0007669"/>
    <property type="project" value="UniProtKB-SubCell"/>
</dbReference>
<sequence length="355" mass="41195">MLNLLHDSFWMILFFAIAIFIGYFVHFILFRILKRITDYTTINLDKYLVKHLKDPVRLFFIIIAIRTAISLLQTPISPEIYAFLQSFLYFITLFAIGWSIVKLISVFEDFLIQKYRMDEKDNLFARKIHTQFMVFKHLGIIIVAIVIISVALLRFESVRTLGTGLLTSVGIMGIVVGLAAQKTGAALIAGIQIAFSQPIRIDDVVIVENEWGRVEEINFTYVVVKIWDSRRLIVPTSYFLEHPFENWTKTSSDMLGTVFLYVDYRLPVDELRHELLNILDQSPWWDKRVSALQVTDSKETTMELRALMSVADSSSAWELRCEVREKLITFIQKNYPECLPRLRITAESISKYAEE</sequence>
<dbReference type="SUPFAM" id="SSF50182">
    <property type="entry name" value="Sm-like ribonucleoproteins"/>
    <property type="match status" value="1"/>
</dbReference>
<name>A0A7T1F3Y6_ATRLM</name>
<comment type="subcellular location">
    <subcellularLocation>
        <location evidence="1">Membrane</location>
    </subcellularLocation>
</comment>
<dbReference type="KEGG" id="alam:RT761_02102"/>